<dbReference type="PANTHER" id="PTHR43833:SF8">
    <property type="entry name" value="TRK SYSTEM POTASSIUM UPTAKE PROTEIN TRKA"/>
    <property type="match status" value="1"/>
</dbReference>
<gene>
    <name evidence="2" type="ORF">ELLFYP34_00650</name>
</gene>
<dbReference type="InterPro" id="IPR050721">
    <property type="entry name" value="Trk_Ktr_HKT_K-transport"/>
</dbReference>
<proteinExistence type="predicted"/>
<accession>A0A6N3GQ60</accession>
<dbReference type="InterPro" id="IPR003148">
    <property type="entry name" value="RCK_N"/>
</dbReference>
<name>A0A6N3GQ60_EUBLI</name>
<reference evidence="2" key="1">
    <citation type="submission" date="2019-11" db="EMBL/GenBank/DDBJ databases">
        <authorList>
            <person name="Feng L."/>
        </authorList>
    </citation>
    <scope>NUCLEOTIDE SEQUENCE</scope>
    <source>
        <strain evidence="2">ElimosumLFYP34</strain>
    </source>
</reference>
<feature type="domain" description="RCK N-terminal" evidence="1">
    <location>
        <begin position="10"/>
        <end position="119"/>
    </location>
</feature>
<dbReference type="InterPro" id="IPR036291">
    <property type="entry name" value="NAD(P)-bd_dom_sf"/>
</dbReference>
<dbReference type="SUPFAM" id="SSF51735">
    <property type="entry name" value="NAD(P)-binding Rossmann-fold domains"/>
    <property type="match status" value="1"/>
</dbReference>
<sequence>MKTSVKKTAVIVGCSQMGARLAMSLSDKGYKVVIMDKDYHAFERIDRHFLGTEFLGDGQDLAALRSLGVDNIKLFVAATGNDADNLTLSRKAEKLYHLGRVYARLSGNQSREQLKCCSAGHASAV</sequence>
<dbReference type="GO" id="GO:0006813">
    <property type="term" value="P:potassium ion transport"/>
    <property type="evidence" value="ECO:0007669"/>
    <property type="project" value="InterPro"/>
</dbReference>
<dbReference type="Pfam" id="PF02254">
    <property type="entry name" value="TrkA_N"/>
    <property type="match status" value="1"/>
</dbReference>
<protein>
    <submittedName>
        <fullName evidence="2">Potassium transporter peripheral membrane component</fullName>
    </submittedName>
</protein>
<evidence type="ECO:0000313" key="2">
    <source>
        <dbReference type="EMBL" id="VYU66694.1"/>
    </source>
</evidence>
<dbReference type="PANTHER" id="PTHR43833">
    <property type="entry name" value="POTASSIUM CHANNEL PROTEIN 2-RELATED-RELATED"/>
    <property type="match status" value="1"/>
</dbReference>
<organism evidence="2">
    <name type="scientific">Eubacterium limosum</name>
    <dbReference type="NCBI Taxonomy" id="1736"/>
    <lineage>
        <taxon>Bacteria</taxon>
        <taxon>Bacillati</taxon>
        <taxon>Bacillota</taxon>
        <taxon>Clostridia</taxon>
        <taxon>Eubacteriales</taxon>
        <taxon>Eubacteriaceae</taxon>
        <taxon>Eubacterium</taxon>
    </lineage>
</organism>
<dbReference type="Gene3D" id="3.40.50.720">
    <property type="entry name" value="NAD(P)-binding Rossmann-like Domain"/>
    <property type="match status" value="1"/>
</dbReference>
<evidence type="ECO:0000259" key="1">
    <source>
        <dbReference type="Pfam" id="PF02254"/>
    </source>
</evidence>
<dbReference type="AlphaFoldDB" id="A0A6N3GQ60"/>
<dbReference type="EMBL" id="CACRTR010000023">
    <property type="protein sequence ID" value="VYU66694.1"/>
    <property type="molecule type" value="Genomic_DNA"/>
</dbReference>